<reference evidence="1" key="1">
    <citation type="journal article" date="2021" name="Sci. Adv.">
        <title>The American lobster genome reveals insights on longevity, neural, and immune adaptations.</title>
        <authorList>
            <person name="Polinski J.M."/>
            <person name="Zimin A.V."/>
            <person name="Clark K.F."/>
            <person name="Kohn A.B."/>
            <person name="Sadowski N."/>
            <person name="Timp W."/>
            <person name="Ptitsyn A."/>
            <person name="Khanna P."/>
            <person name="Romanova D.Y."/>
            <person name="Williams P."/>
            <person name="Greenwood S.J."/>
            <person name="Moroz L.L."/>
            <person name="Walt D.R."/>
            <person name="Bodnar A.G."/>
        </authorList>
    </citation>
    <scope>NUCLEOTIDE SEQUENCE</scope>
    <source>
        <strain evidence="1">GMGI-L3</strain>
    </source>
</reference>
<feature type="non-terminal residue" evidence="1">
    <location>
        <position position="197"/>
    </location>
</feature>
<dbReference type="AlphaFoldDB" id="A0A8J5JKD3"/>
<organism evidence="1 2">
    <name type="scientific">Homarus americanus</name>
    <name type="common">American lobster</name>
    <dbReference type="NCBI Taxonomy" id="6706"/>
    <lineage>
        <taxon>Eukaryota</taxon>
        <taxon>Metazoa</taxon>
        <taxon>Ecdysozoa</taxon>
        <taxon>Arthropoda</taxon>
        <taxon>Crustacea</taxon>
        <taxon>Multicrustacea</taxon>
        <taxon>Malacostraca</taxon>
        <taxon>Eumalacostraca</taxon>
        <taxon>Eucarida</taxon>
        <taxon>Decapoda</taxon>
        <taxon>Pleocyemata</taxon>
        <taxon>Astacidea</taxon>
        <taxon>Nephropoidea</taxon>
        <taxon>Nephropidae</taxon>
        <taxon>Homarus</taxon>
    </lineage>
</organism>
<evidence type="ECO:0000313" key="2">
    <source>
        <dbReference type="Proteomes" id="UP000747542"/>
    </source>
</evidence>
<sequence length="197" mass="23362">QSQAASTKRRNVLAFQKLWHETKMKNKMDRHSHHHLESEEQLVVKTYMIDYLIIVSMKNEQLHRCIKSCPMELVGRWLMHRPVSSSEIKLEKISYSLQCRHHVHEVVIGRVLWTQTLVLRDFKHFGPNIVQSDYNFMPLIKKWLVVTEIESCWPLPFFDMNVGDETKQRMVDSLKEAQNGNRARRQWLSLKGVDDIP</sequence>
<comment type="caution">
    <text evidence="1">The sequence shown here is derived from an EMBL/GenBank/DDBJ whole genome shotgun (WGS) entry which is preliminary data.</text>
</comment>
<accession>A0A8J5JKD3</accession>
<name>A0A8J5JKD3_HOMAM</name>
<keyword evidence="2" id="KW-1185">Reference proteome</keyword>
<proteinExistence type="predicted"/>
<dbReference type="Proteomes" id="UP000747542">
    <property type="component" value="Unassembled WGS sequence"/>
</dbReference>
<gene>
    <name evidence="1" type="ORF">Hamer_G006379</name>
</gene>
<dbReference type="EMBL" id="JAHLQT010034244">
    <property type="protein sequence ID" value="KAG7158986.1"/>
    <property type="molecule type" value="Genomic_DNA"/>
</dbReference>
<protein>
    <submittedName>
        <fullName evidence="1">Uncharacterized protein</fullName>
    </submittedName>
</protein>
<evidence type="ECO:0000313" key="1">
    <source>
        <dbReference type="EMBL" id="KAG7158986.1"/>
    </source>
</evidence>